<proteinExistence type="predicted"/>
<organism evidence="2 3">
    <name type="scientific">Paramecium primaurelia</name>
    <dbReference type="NCBI Taxonomy" id="5886"/>
    <lineage>
        <taxon>Eukaryota</taxon>
        <taxon>Sar</taxon>
        <taxon>Alveolata</taxon>
        <taxon>Ciliophora</taxon>
        <taxon>Intramacronucleata</taxon>
        <taxon>Oligohymenophorea</taxon>
        <taxon>Peniculida</taxon>
        <taxon>Parameciidae</taxon>
        <taxon>Paramecium</taxon>
    </lineage>
</organism>
<dbReference type="EMBL" id="CAJJDM010000067">
    <property type="protein sequence ID" value="CAD8081112.1"/>
    <property type="molecule type" value="Genomic_DNA"/>
</dbReference>
<comment type="caution">
    <text evidence="2">The sequence shown here is derived from an EMBL/GenBank/DDBJ whole genome shotgun (WGS) entry which is preliminary data.</text>
</comment>
<dbReference type="Proteomes" id="UP000688137">
    <property type="component" value="Unassembled WGS sequence"/>
</dbReference>
<gene>
    <name evidence="2" type="ORF">PPRIM_AZ9-3.1.T0650056</name>
</gene>
<sequence length="280" mass="33742">MIKYNSENHFKFHNVKVFDKERMILYFKRMPIEQEENDNLYNGLNQLIMKERIEQTKQKIEDGKQVTSSVKMDQGELPKNRTLIIMNFDSPFDRKFIAKVFKLCGIIRRVYVGSMKVVDNNKKRLLHVGLVVFKNEYDLTKCFDIEYFQQRINNKFKSVPITTNYEKKLLQNYEFVDEKKNQIIEEAQKEGYQIAMNKYGDFETNIEKPKFEKRNWVGRNKNKTKKNINTEEIEQVIQGLDDNLPHQKKKDILKLQKQQLQQQFQQDIENLRQKQKKVKE</sequence>
<accession>A0A8S1MP44</accession>
<evidence type="ECO:0000313" key="3">
    <source>
        <dbReference type="Proteomes" id="UP000688137"/>
    </source>
</evidence>
<protein>
    <recommendedName>
        <fullName evidence="4">RRM domain-containing protein</fullName>
    </recommendedName>
</protein>
<keyword evidence="3" id="KW-1185">Reference proteome</keyword>
<name>A0A8S1MP44_PARPR</name>
<evidence type="ECO:0000256" key="1">
    <source>
        <dbReference type="SAM" id="Coils"/>
    </source>
</evidence>
<reference evidence="2" key="1">
    <citation type="submission" date="2021-01" db="EMBL/GenBank/DDBJ databases">
        <authorList>
            <consortium name="Genoscope - CEA"/>
            <person name="William W."/>
        </authorList>
    </citation>
    <scope>NUCLEOTIDE SEQUENCE</scope>
</reference>
<evidence type="ECO:0000313" key="2">
    <source>
        <dbReference type="EMBL" id="CAD8081112.1"/>
    </source>
</evidence>
<feature type="coiled-coil region" evidence="1">
    <location>
        <begin position="250"/>
        <end position="277"/>
    </location>
</feature>
<evidence type="ECO:0008006" key="4">
    <source>
        <dbReference type="Google" id="ProtNLM"/>
    </source>
</evidence>
<keyword evidence="1" id="KW-0175">Coiled coil</keyword>
<dbReference type="AlphaFoldDB" id="A0A8S1MP44"/>